<feature type="domain" description="Major facilitator superfamily (MFS) profile" evidence="7">
    <location>
        <begin position="21"/>
        <end position="413"/>
    </location>
</feature>
<feature type="transmembrane region" description="Helical" evidence="6">
    <location>
        <begin position="322"/>
        <end position="345"/>
    </location>
</feature>
<dbReference type="InterPro" id="IPR036259">
    <property type="entry name" value="MFS_trans_sf"/>
</dbReference>
<reference evidence="8 9" key="1">
    <citation type="journal article" date="2013" name="ISME J.">
        <title>Metabolic model for the filamentous 'Candidatus Microthrix parvicella' based on genomic and metagenomic analyses.</title>
        <authorList>
            <person name="Jon McIlroy S."/>
            <person name="Kristiansen R."/>
            <person name="Albertsen M."/>
            <person name="Michael Karst S."/>
            <person name="Rossetti S."/>
            <person name="Lund Nielsen J."/>
            <person name="Tandoi V."/>
            <person name="James Seviour R."/>
            <person name="Nielsen P.H."/>
        </authorList>
    </citation>
    <scope>NUCLEOTIDE SEQUENCE [LARGE SCALE GENOMIC DNA]</scope>
    <source>
        <strain evidence="8 9">RN1</strain>
    </source>
</reference>
<feature type="transmembrane region" description="Helical" evidence="6">
    <location>
        <begin position="118"/>
        <end position="135"/>
    </location>
</feature>
<feature type="transmembrane region" description="Helical" evidence="6">
    <location>
        <begin position="177"/>
        <end position="196"/>
    </location>
</feature>
<dbReference type="GO" id="GO:0022857">
    <property type="term" value="F:transmembrane transporter activity"/>
    <property type="evidence" value="ECO:0007669"/>
    <property type="project" value="InterPro"/>
</dbReference>
<keyword evidence="9" id="KW-1185">Reference proteome</keyword>
<feature type="transmembrane region" description="Helical" evidence="6">
    <location>
        <begin position="88"/>
        <end position="106"/>
    </location>
</feature>
<feature type="transmembrane region" description="Helical" evidence="6">
    <location>
        <begin position="352"/>
        <end position="373"/>
    </location>
</feature>
<keyword evidence="3 6" id="KW-0812">Transmembrane</keyword>
<dbReference type="InterPro" id="IPR011701">
    <property type="entry name" value="MFS"/>
</dbReference>
<dbReference type="Gene3D" id="1.20.1720.10">
    <property type="entry name" value="Multidrug resistance protein D"/>
    <property type="match status" value="1"/>
</dbReference>
<dbReference type="PANTHER" id="PTHR23502:SF132">
    <property type="entry name" value="POLYAMINE TRANSPORTER 2-RELATED"/>
    <property type="match status" value="1"/>
</dbReference>
<comment type="caution">
    <text evidence="8">The sequence shown here is derived from an EMBL/GenBank/DDBJ whole genome shotgun (WGS) entry which is preliminary data.</text>
</comment>
<comment type="subcellular location">
    <subcellularLocation>
        <location evidence="1">Cell membrane</location>
        <topology evidence="1">Multi-pass membrane protein</topology>
    </subcellularLocation>
</comment>
<evidence type="ECO:0000313" key="9">
    <source>
        <dbReference type="Proteomes" id="UP000018291"/>
    </source>
</evidence>
<feature type="transmembrane region" description="Helical" evidence="6">
    <location>
        <begin position="63"/>
        <end position="81"/>
    </location>
</feature>
<evidence type="ECO:0000256" key="5">
    <source>
        <dbReference type="ARBA" id="ARBA00023136"/>
    </source>
</evidence>
<sequence>MSARVGAAPAVRAVARSEVAVVTFLAFVSVLMAFGIDAALPAFDELRRDFGLDALGLSPAITGTPYFVGMAIGQLIFGVLADRFGRRPIMMAGLSVYALGALGAASADGLEVLLAGRFVWGIGAAAPAVLRMAIARDLYSGERMARVVSLVTAVFLIGPILVPFIGESILLTGSWRAVFAVAIALAVVALVWAFAFGETLAPELRQPLRLRPISRAFAAVMTTRVTLWTIIAQAFFSAAFFIWLGSAQPVIDRIYGRGAQFTLLFGLSGLGMAIALLVNNRLIARFGVRPMAIRAAWVFVVAGLAGLVVALAWGGVPPLWAWFAWAVVANAMTMIMTPMCAALALGPMADQAGMAGAVLGLGQLGAGSLLAALVDARIGETVTPMLVGATGFGIAGLGALMWSGRGDPTPSHA</sequence>
<keyword evidence="2" id="KW-0813">Transport</keyword>
<dbReference type="InterPro" id="IPR020846">
    <property type="entry name" value="MFS_dom"/>
</dbReference>
<evidence type="ECO:0000256" key="1">
    <source>
        <dbReference type="ARBA" id="ARBA00004651"/>
    </source>
</evidence>
<feature type="transmembrane region" description="Helical" evidence="6">
    <location>
        <begin position="263"/>
        <end position="283"/>
    </location>
</feature>
<dbReference type="GO" id="GO:0005886">
    <property type="term" value="C:plasma membrane"/>
    <property type="evidence" value="ECO:0007669"/>
    <property type="project" value="UniProtKB-SubCell"/>
</dbReference>
<feature type="transmembrane region" description="Helical" evidence="6">
    <location>
        <begin position="21"/>
        <end position="43"/>
    </location>
</feature>
<feature type="transmembrane region" description="Helical" evidence="6">
    <location>
        <begin position="147"/>
        <end position="165"/>
    </location>
</feature>
<evidence type="ECO:0000256" key="3">
    <source>
        <dbReference type="ARBA" id="ARBA00022692"/>
    </source>
</evidence>
<dbReference type="Proteomes" id="UP000018291">
    <property type="component" value="Unassembled WGS sequence"/>
</dbReference>
<gene>
    <name evidence="8" type="ORF">BN381_40092</name>
</gene>
<dbReference type="PROSITE" id="PS50850">
    <property type="entry name" value="MFS"/>
    <property type="match status" value="1"/>
</dbReference>
<evidence type="ECO:0000313" key="8">
    <source>
        <dbReference type="EMBL" id="CCM64478.1"/>
    </source>
</evidence>
<dbReference type="eggNOG" id="COG2814">
    <property type="taxonomic scope" value="Bacteria"/>
</dbReference>
<accession>R4Z177</accession>
<evidence type="ECO:0000256" key="4">
    <source>
        <dbReference type="ARBA" id="ARBA00022989"/>
    </source>
</evidence>
<dbReference type="STRING" id="1229780.BN381_40092"/>
<dbReference type="HOGENOM" id="CLU_001265_47_0_11"/>
<evidence type="ECO:0000256" key="6">
    <source>
        <dbReference type="SAM" id="Phobius"/>
    </source>
</evidence>
<name>R4Z177_9ACTN</name>
<organism evidence="8 9">
    <name type="scientific">Candidatus Neomicrothrix parvicella RN1</name>
    <dbReference type="NCBI Taxonomy" id="1229780"/>
    <lineage>
        <taxon>Bacteria</taxon>
        <taxon>Bacillati</taxon>
        <taxon>Actinomycetota</taxon>
        <taxon>Acidimicrobiia</taxon>
        <taxon>Acidimicrobiales</taxon>
        <taxon>Microthrixaceae</taxon>
        <taxon>Candidatus Neomicrothrix</taxon>
    </lineage>
</organism>
<dbReference type="RefSeq" id="WP_012228604.1">
    <property type="nucleotide sequence ID" value="NZ_HG422565.1"/>
</dbReference>
<dbReference type="PANTHER" id="PTHR23502">
    <property type="entry name" value="MAJOR FACILITATOR SUPERFAMILY"/>
    <property type="match status" value="1"/>
</dbReference>
<keyword evidence="4 6" id="KW-1133">Transmembrane helix</keyword>
<keyword evidence="5 6" id="KW-0472">Membrane</keyword>
<protein>
    <submittedName>
        <fullName evidence="8">Putative efflux transporter</fullName>
    </submittedName>
</protein>
<feature type="transmembrane region" description="Helical" evidence="6">
    <location>
        <begin position="217"/>
        <end position="243"/>
    </location>
</feature>
<feature type="transmembrane region" description="Helical" evidence="6">
    <location>
        <begin position="385"/>
        <end position="402"/>
    </location>
</feature>
<dbReference type="Pfam" id="PF07690">
    <property type="entry name" value="MFS_1"/>
    <property type="match status" value="1"/>
</dbReference>
<evidence type="ECO:0000256" key="2">
    <source>
        <dbReference type="ARBA" id="ARBA00022448"/>
    </source>
</evidence>
<proteinExistence type="predicted"/>
<dbReference type="EMBL" id="CANL01000034">
    <property type="protein sequence ID" value="CCM64478.1"/>
    <property type="molecule type" value="Genomic_DNA"/>
</dbReference>
<dbReference type="SUPFAM" id="SSF103473">
    <property type="entry name" value="MFS general substrate transporter"/>
    <property type="match status" value="1"/>
</dbReference>
<feature type="transmembrane region" description="Helical" evidence="6">
    <location>
        <begin position="295"/>
        <end position="316"/>
    </location>
</feature>
<dbReference type="AlphaFoldDB" id="R4Z177"/>
<evidence type="ECO:0000259" key="7">
    <source>
        <dbReference type="PROSITE" id="PS50850"/>
    </source>
</evidence>